<dbReference type="InterPro" id="IPR036010">
    <property type="entry name" value="2Fe-2S_ferredoxin-like_sf"/>
</dbReference>
<keyword evidence="3" id="KW-0001">2Fe-2S</keyword>
<dbReference type="GO" id="GO:0046872">
    <property type="term" value="F:metal ion binding"/>
    <property type="evidence" value="ECO:0007669"/>
    <property type="project" value="UniProtKB-KW"/>
</dbReference>
<evidence type="ECO:0000256" key="3">
    <source>
        <dbReference type="ARBA" id="ARBA00022714"/>
    </source>
</evidence>
<dbReference type="CDD" id="cd00207">
    <property type="entry name" value="fer2"/>
    <property type="match status" value="1"/>
</dbReference>
<evidence type="ECO:0000256" key="4">
    <source>
        <dbReference type="ARBA" id="ARBA00022723"/>
    </source>
</evidence>
<evidence type="ECO:0000256" key="5">
    <source>
        <dbReference type="ARBA" id="ARBA00022982"/>
    </source>
</evidence>
<evidence type="ECO:0000259" key="9">
    <source>
        <dbReference type="PROSITE" id="PS51085"/>
    </source>
</evidence>
<comment type="similarity">
    <text evidence="1">Belongs to the 2Fe2S plant-type ferredoxin family.</text>
</comment>
<keyword evidence="7" id="KW-0411">Iron-sulfur</keyword>
<protein>
    <submittedName>
        <fullName evidence="10">Carbapenem biosynthesis protein CpmE</fullName>
    </submittedName>
</protein>
<reference evidence="11" key="1">
    <citation type="submission" date="2016-10" db="EMBL/GenBank/DDBJ databases">
        <authorList>
            <person name="Varghese N."/>
            <person name="Submissions S."/>
        </authorList>
    </citation>
    <scope>NUCLEOTIDE SEQUENCE [LARGE SCALE GENOMIC DNA]</scope>
    <source>
        <strain evidence="11">DSM 16522</strain>
    </source>
</reference>
<dbReference type="Proteomes" id="UP000199011">
    <property type="component" value="Unassembled WGS sequence"/>
</dbReference>
<evidence type="ECO:0000256" key="8">
    <source>
        <dbReference type="ARBA" id="ARBA00034078"/>
    </source>
</evidence>
<accession>A0A1I5BLD4</accession>
<organism evidence="10 11">
    <name type="scientific">Xenorhabdus japonica</name>
    <dbReference type="NCBI Taxonomy" id="53341"/>
    <lineage>
        <taxon>Bacteria</taxon>
        <taxon>Pseudomonadati</taxon>
        <taxon>Pseudomonadota</taxon>
        <taxon>Gammaproteobacteria</taxon>
        <taxon>Enterobacterales</taxon>
        <taxon>Morganellaceae</taxon>
        <taxon>Xenorhabdus</taxon>
    </lineage>
</organism>
<evidence type="ECO:0000313" key="10">
    <source>
        <dbReference type="EMBL" id="SFN75409.1"/>
    </source>
</evidence>
<proteinExistence type="inferred from homology"/>
<evidence type="ECO:0000313" key="11">
    <source>
        <dbReference type="Proteomes" id="UP000199011"/>
    </source>
</evidence>
<sequence length="84" mass="9352">MNMFKLKIGNDVLDISSDETILKCAYKNDIKLKYHCASGYCGKCRVKLVSGKVNLEHSGGISREKISEGYILTCCSYPISNIEI</sequence>
<feature type="domain" description="2Fe-2S ferredoxin-type" evidence="9">
    <location>
        <begin position="4"/>
        <end position="84"/>
    </location>
</feature>
<dbReference type="Pfam" id="PF00111">
    <property type="entry name" value="Fer2"/>
    <property type="match status" value="1"/>
</dbReference>
<dbReference type="Gene3D" id="3.10.20.30">
    <property type="match status" value="1"/>
</dbReference>
<evidence type="ECO:0000256" key="7">
    <source>
        <dbReference type="ARBA" id="ARBA00023014"/>
    </source>
</evidence>
<dbReference type="InterPro" id="IPR012675">
    <property type="entry name" value="Beta-grasp_dom_sf"/>
</dbReference>
<dbReference type="OrthoDB" id="581532at2"/>
<keyword evidence="4" id="KW-0479">Metal-binding</keyword>
<evidence type="ECO:0000256" key="2">
    <source>
        <dbReference type="ARBA" id="ARBA00022448"/>
    </source>
</evidence>
<dbReference type="AlphaFoldDB" id="A0A1I5BLD4"/>
<comment type="cofactor">
    <cofactor evidence="8">
        <name>[2Fe-2S] cluster</name>
        <dbReference type="ChEBI" id="CHEBI:190135"/>
    </cofactor>
</comment>
<dbReference type="SUPFAM" id="SSF54292">
    <property type="entry name" value="2Fe-2S ferredoxin-like"/>
    <property type="match status" value="1"/>
</dbReference>
<dbReference type="InterPro" id="IPR001041">
    <property type="entry name" value="2Fe-2S_ferredoxin-type"/>
</dbReference>
<keyword evidence="5" id="KW-0249">Electron transport</keyword>
<keyword evidence="11" id="KW-1185">Reference proteome</keyword>
<name>A0A1I5BLD4_9GAMM</name>
<dbReference type="GO" id="GO:0051537">
    <property type="term" value="F:2 iron, 2 sulfur cluster binding"/>
    <property type="evidence" value="ECO:0007669"/>
    <property type="project" value="UniProtKB-KW"/>
</dbReference>
<dbReference type="PROSITE" id="PS51085">
    <property type="entry name" value="2FE2S_FER_2"/>
    <property type="match status" value="1"/>
</dbReference>
<keyword evidence="6" id="KW-0408">Iron</keyword>
<dbReference type="PANTHER" id="PTHR43112">
    <property type="entry name" value="FERREDOXIN"/>
    <property type="match status" value="1"/>
</dbReference>
<evidence type="ECO:0000256" key="1">
    <source>
        <dbReference type="ARBA" id="ARBA00007874"/>
    </source>
</evidence>
<evidence type="ECO:0000256" key="6">
    <source>
        <dbReference type="ARBA" id="ARBA00023004"/>
    </source>
</evidence>
<dbReference type="STRING" id="53341.SAMN05421579_12010"/>
<dbReference type="PANTHER" id="PTHR43112:SF3">
    <property type="entry name" value="FERREDOXIN-2, CHLOROPLASTIC"/>
    <property type="match status" value="1"/>
</dbReference>
<keyword evidence="2" id="KW-0813">Transport</keyword>
<gene>
    <name evidence="10" type="ORF">SAMN05421579_12010</name>
</gene>
<dbReference type="EMBL" id="FOVO01000020">
    <property type="protein sequence ID" value="SFN75409.1"/>
    <property type="molecule type" value="Genomic_DNA"/>
</dbReference>